<comment type="similarity">
    <text evidence="2 12">Belongs to the acyl-CoA dehydrogenase family.</text>
</comment>
<feature type="domain" description="Acyl-CoA dehydrogenase/oxidase C-terminal" evidence="14">
    <location>
        <begin position="259"/>
        <end position="407"/>
    </location>
</feature>
<evidence type="ECO:0000259" key="16">
    <source>
        <dbReference type="Pfam" id="PF02771"/>
    </source>
</evidence>
<dbReference type="FunFam" id="1.20.140.10:FF:000004">
    <property type="entry name" value="Acyl-CoA dehydrogenase FadE25"/>
    <property type="match status" value="1"/>
</dbReference>
<dbReference type="Proteomes" id="UP000196240">
    <property type="component" value="Unassembled WGS sequence"/>
</dbReference>
<evidence type="ECO:0000256" key="7">
    <source>
        <dbReference type="ARBA" id="ARBA00066361"/>
    </source>
</evidence>
<evidence type="ECO:0000256" key="12">
    <source>
        <dbReference type="RuleBase" id="RU362125"/>
    </source>
</evidence>
<dbReference type="Gene3D" id="1.10.540.10">
    <property type="entry name" value="Acyl-CoA dehydrogenase/oxidase, N-terminal domain"/>
    <property type="match status" value="1"/>
</dbReference>
<evidence type="ECO:0000313" key="17">
    <source>
        <dbReference type="EMBL" id="SJX20702.1"/>
    </source>
</evidence>
<dbReference type="EMBL" id="FUUY01000001">
    <property type="protein sequence ID" value="SJX20702.1"/>
    <property type="molecule type" value="Genomic_DNA"/>
</dbReference>
<dbReference type="PROSITE" id="PS00073">
    <property type="entry name" value="ACYL_COA_DH_2"/>
    <property type="match status" value="1"/>
</dbReference>
<dbReference type="PANTHER" id="PTHR43884">
    <property type="entry name" value="ACYL-COA DEHYDROGENASE"/>
    <property type="match status" value="1"/>
</dbReference>
<dbReference type="InterPro" id="IPR013786">
    <property type="entry name" value="AcylCoA_DH/ox_N"/>
</dbReference>
<evidence type="ECO:0000256" key="8">
    <source>
        <dbReference type="ARBA" id="ARBA00066461"/>
    </source>
</evidence>
<dbReference type="Gene3D" id="2.40.110.10">
    <property type="entry name" value="Butyryl-CoA Dehydrogenase, subunit A, domain 2"/>
    <property type="match status" value="1"/>
</dbReference>
<dbReference type="PANTHER" id="PTHR43884:SF12">
    <property type="entry name" value="ISOVALERYL-COA DEHYDROGENASE, MITOCHONDRIAL-RELATED"/>
    <property type="match status" value="1"/>
</dbReference>
<keyword evidence="5 12" id="KW-0560">Oxidoreductase</keyword>
<dbReference type="Pfam" id="PF02771">
    <property type="entry name" value="Acyl-CoA_dh_N"/>
    <property type="match status" value="1"/>
</dbReference>
<evidence type="ECO:0000259" key="14">
    <source>
        <dbReference type="Pfam" id="PF00441"/>
    </source>
</evidence>
<evidence type="ECO:0000256" key="9">
    <source>
        <dbReference type="ARBA" id="ARBA00067292"/>
    </source>
</evidence>
<dbReference type="Gene3D" id="1.20.140.10">
    <property type="entry name" value="Butyryl-CoA Dehydrogenase, subunit A, domain 3"/>
    <property type="match status" value="1"/>
</dbReference>
<feature type="compositionally biased region" description="Basic and acidic residues" evidence="13">
    <location>
        <begin position="1"/>
        <end position="15"/>
    </location>
</feature>
<dbReference type="GO" id="GO:0003995">
    <property type="term" value="F:acyl-CoA dehydrogenase activity"/>
    <property type="evidence" value="ECO:0007669"/>
    <property type="project" value="InterPro"/>
</dbReference>
<dbReference type="InterPro" id="IPR037069">
    <property type="entry name" value="AcylCoA_DH/ox_N_sf"/>
</dbReference>
<name>A0A1R7Q8Y5_ACIJO</name>
<proteinExistence type="inferred from homology"/>
<dbReference type="Pfam" id="PF02770">
    <property type="entry name" value="Acyl-CoA_dh_M"/>
    <property type="match status" value="1"/>
</dbReference>
<evidence type="ECO:0000313" key="18">
    <source>
        <dbReference type="Proteomes" id="UP000196240"/>
    </source>
</evidence>
<comment type="cofactor">
    <cofactor evidence="1 12">
        <name>FAD</name>
        <dbReference type="ChEBI" id="CHEBI:57692"/>
    </cofactor>
</comment>
<dbReference type="AlphaFoldDB" id="A0A1R7Q8Y5"/>
<evidence type="ECO:0000259" key="15">
    <source>
        <dbReference type="Pfam" id="PF02770"/>
    </source>
</evidence>
<keyword evidence="4 12" id="KW-0274">FAD</keyword>
<feature type="region of interest" description="Disordered" evidence="13">
    <location>
        <begin position="1"/>
        <end position="24"/>
    </location>
</feature>
<dbReference type="Pfam" id="PF00441">
    <property type="entry name" value="Acyl-CoA_dh_1"/>
    <property type="match status" value="1"/>
</dbReference>
<evidence type="ECO:0000256" key="4">
    <source>
        <dbReference type="ARBA" id="ARBA00022827"/>
    </source>
</evidence>
<dbReference type="EC" id="1.3.8.11" evidence="7"/>
<organism evidence="17 18">
    <name type="scientific">Acinetobacter johnsonii</name>
    <dbReference type="NCBI Taxonomy" id="40214"/>
    <lineage>
        <taxon>Bacteria</taxon>
        <taxon>Pseudomonadati</taxon>
        <taxon>Pseudomonadota</taxon>
        <taxon>Gammaproteobacteria</taxon>
        <taxon>Moraxellales</taxon>
        <taxon>Moraxellaceae</taxon>
        <taxon>Acinetobacter</taxon>
    </lineage>
</organism>
<evidence type="ECO:0000256" key="5">
    <source>
        <dbReference type="ARBA" id="ARBA00023002"/>
    </source>
</evidence>
<dbReference type="SUPFAM" id="SSF47203">
    <property type="entry name" value="Acyl-CoA dehydrogenase C-terminal domain-like"/>
    <property type="match status" value="1"/>
</dbReference>
<dbReference type="FunFam" id="2.40.110.10:FF:000009">
    <property type="entry name" value="Acyl-CoA dehydrogenase"/>
    <property type="match status" value="1"/>
</dbReference>
<dbReference type="InterPro" id="IPR009100">
    <property type="entry name" value="AcylCoA_DH/oxidase_NM_dom_sf"/>
</dbReference>
<dbReference type="SUPFAM" id="SSF56645">
    <property type="entry name" value="Acyl-CoA dehydrogenase NM domain-like"/>
    <property type="match status" value="1"/>
</dbReference>
<evidence type="ECO:0000256" key="11">
    <source>
        <dbReference type="ARBA" id="ARBA00075603"/>
    </source>
</evidence>
<evidence type="ECO:0000256" key="10">
    <source>
        <dbReference type="ARBA" id="ARBA00068311"/>
    </source>
</evidence>
<accession>A0A1R7Q8Y5</accession>
<comment type="catalytic activity">
    <reaction evidence="6">
        <text>3-sulfinopropanoyl-CoA + H2O = propanoyl-CoA + sulfite + H(+)</text>
        <dbReference type="Rhea" id="RHEA:41624"/>
        <dbReference type="ChEBI" id="CHEBI:15377"/>
        <dbReference type="ChEBI" id="CHEBI:15378"/>
        <dbReference type="ChEBI" id="CHEBI:17359"/>
        <dbReference type="ChEBI" id="CHEBI:57392"/>
        <dbReference type="ChEBI" id="CHEBI:78349"/>
        <dbReference type="EC" id="3.13.1.4"/>
    </reaction>
    <physiologicalReaction direction="left-to-right" evidence="6">
        <dbReference type="Rhea" id="RHEA:41625"/>
    </physiologicalReaction>
</comment>
<evidence type="ECO:0000256" key="1">
    <source>
        <dbReference type="ARBA" id="ARBA00001974"/>
    </source>
</evidence>
<dbReference type="PIRSF" id="PIRSF016578">
    <property type="entry name" value="HsaA"/>
    <property type="match status" value="1"/>
</dbReference>
<evidence type="ECO:0000256" key="6">
    <source>
        <dbReference type="ARBA" id="ARBA00052938"/>
    </source>
</evidence>
<dbReference type="FunFam" id="1.10.540.10:FF:000002">
    <property type="entry name" value="Acyl-CoA dehydrogenase FadE19"/>
    <property type="match status" value="1"/>
</dbReference>
<dbReference type="InterPro" id="IPR046373">
    <property type="entry name" value="Acyl-CoA_Oxase/DH_mid-dom_sf"/>
</dbReference>
<dbReference type="EC" id="3.13.1.4" evidence="8"/>
<dbReference type="InterPro" id="IPR006091">
    <property type="entry name" value="Acyl-CoA_Oxase/DH_mid-dom"/>
</dbReference>
<dbReference type="GO" id="GO:0050660">
    <property type="term" value="F:flavin adenine dinucleotide binding"/>
    <property type="evidence" value="ECO:0007669"/>
    <property type="project" value="InterPro"/>
</dbReference>
<gene>
    <name evidence="17" type="primary">mmgC_1</name>
    <name evidence="17" type="ORF">ACNJC6_00299</name>
</gene>
<evidence type="ECO:0000256" key="3">
    <source>
        <dbReference type="ARBA" id="ARBA00022630"/>
    </source>
</evidence>
<evidence type="ECO:0000256" key="13">
    <source>
        <dbReference type="SAM" id="MobiDB-lite"/>
    </source>
</evidence>
<feature type="domain" description="Acyl-CoA oxidase/dehydrogenase middle" evidence="15">
    <location>
        <begin position="152"/>
        <end position="247"/>
    </location>
</feature>
<reference evidence="17 18" key="1">
    <citation type="submission" date="2017-02" db="EMBL/GenBank/DDBJ databases">
        <authorList>
            <person name="Peterson S.W."/>
        </authorList>
    </citation>
    <scope>NUCLEOTIDE SEQUENCE [LARGE SCALE GENOMIC DNA]</scope>
    <source>
        <strain evidence="17">C6</strain>
    </source>
</reference>
<dbReference type="InterPro" id="IPR036250">
    <property type="entry name" value="AcylCo_DH-like_C"/>
</dbReference>
<evidence type="ECO:0000256" key="2">
    <source>
        <dbReference type="ARBA" id="ARBA00009347"/>
    </source>
</evidence>
<keyword evidence="3 12" id="KW-0285">Flavoprotein</keyword>
<sequence length="407" mass="44348">MQFTEEHVLSQDKAKSFAQEQMKPNTSEWDRQGMFFEEQVLIQDMAKSFAQEQIKPYASEWDRHGTFPAQALQQMGQLGFMGMLVPEEWGGSATGNLAYVLALEEIAAADGATSAIMSVHNSVGCVPILKFGTEEQKQQFLVPLAKGEMIGAFALTEPHTGSDAAAIKTRAVKDGDHYIINGAKQFITSGHNAGVIIVFAVTDPSAGKKGMSAFLVPRNTPGYEVIRVEEKLGLHASDTCQIALTDVRVHKSMLLGKEGEGLKIALSNLEGGRIGIAAQAVGLARAALEEATRYAKERVAFGKPIFEQQAVSFRLASMATEIAAARQLVHQAARLKEAGQPCLTEASMAKLFASEMTERVCSHALQIFGGYGYLKDFPIERIYRDARICQIYEGTSDIQRLVIARSL</sequence>
<dbReference type="InterPro" id="IPR006089">
    <property type="entry name" value="Acyl-CoA_DH_CS"/>
</dbReference>
<protein>
    <recommendedName>
        <fullName evidence="10">3-sulfinopropanoyl-CoA desulfinase</fullName>
        <ecNumber evidence="7">1.3.8.11</ecNumber>
        <ecNumber evidence="8">3.13.1.4</ecNumber>
    </recommendedName>
    <alternativeName>
        <fullName evidence="11">3-sulfinopropionyl coenzyme A desulfinase</fullName>
    </alternativeName>
    <alternativeName>
        <fullName evidence="9">Cyclohexane-1-carbonyl-CoA dehydrogenase</fullName>
    </alternativeName>
</protein>
<dbReference type="InterPro" id="IPR009075">
    <property type="entry name" value="AcylCo_DH/oxidase_C"/>
</dbReference>
<feature type="domain" description="Acyl-CoA dehydrogenase/oxidase N-terminal" evidence="16">
    <location>
        <begin position="37"/>
        <end position="148"/>
    </location>
</feature>